<evidence type="ECO:0000313" key="3">
    <source>
        <dbReference type="Proteomes" id="UP001295684"/>
    </source>
</evidence>
<dbReference type="EMBL" id="CAMPGE010022137">
    <property type="protein sequence ID" value="CAI2380203.1"/>
    <property type="molecule type" value="Genomic_DNA"/>
</dbReference>
<keyword evidence="1" id="KW-0812">Transmembrane</keyword>
<feature type="transmembrane region" description="Helical" evidence="1">
    <location>
        <begin position="61"/>
        <end position="81"/>
    </location>
</feature>
<evidence type="ECO:0000256" key="1">
    <source>
        <dbReference type="SAM" id="Phobius"/>
    </source>
</evidence>
<name>A0AAD1XVK8_EUPCR</name>
<keyword evidence="3" id="KW-1185">Reference proteome</keyword>
<organism evidence="2 3">
    <name type="scientific">Euplotes crassus</name>
    <dbReference type="NCBI Taxonomy" id="5936"/>
    <lineage>
        <taxon>Eukaryota</taxon>
        <taxon>Sar</taxon>
        <taxon>Alveolata</taxon>
        <taxon>Ciliophora</taxon>
        <taxon>Intramacronucleata</taxon>
        <taxon>Spirotrichea</taxon>
        <taxon>Hypotrichia</taxon>
        <taxon>Euplotida</taxon>
        <taxon>Euplotidae</taxon>
        <taxon>Moneuplotes</taxon>
    </lineage>
</organism>
<gene>
    <name evidence="2" type="ORF">ECRASSUSDP1_LOCUS21634</name>
</gene>
<sequence length="86" mass="9749">MVAGGITNIGSVQAFTNSWWIIIIVIGFYSVDVFFFISAFLAKYLMIGKFHGKRFFNIPMVYLHCLIRVVPTLLLLFAIFFTSSSS</sequence>
<comment type="caution">
    <text evidence="2">The sequence shown here is derived from an EMBL/GenBank/DDBJ whole genome shotgun (WGS) entry which is preliminary data.</text>
</comment>
<reference evidence="2" key="1">
    <citation type="submission" date="2023-07" db="EMBL/GenBank/DDBJ databases">
        <authorList>
            <consortium name="AG Swart"/>
            <person name="Singh M."/>
            <person name="Singh A."/>
            <person name="Seah K."/>
            <person name="Emmerich C."/>
        </authorList>
    </citation>
    <scope>NUCLEOTIDE SEQUENCE</scope>
    <source>
        <strain evidence="2">DP1</strain>
    </source>
</reference>
<proteinExistence type="predicted"/>
<keyword evidence="1" id="KW-0472">Membrane</keyword>
<keyword evidence="1" id="KW-1133">Transmembrane helix</keyword>
<dbReference type="Proteomes" id="UP001295684">
    <property type="component" value="Unassembled WGS sequence"/>
</dbReference>
<feature type="transmembrane region" description="Helical" evidence="1">
    <location>
        <begin position="19"/>
        <end position="41"/>
    </location>
</feature>
<evidence type="ECO:0000313" key="2">
    <source>
        <dbReference type="EMBL" id="CAI2380203.1"/>
    </source>
</evidence>
<dbReference type="AlphaFoldDB" id="A0AAD1XVK8"/>
<protein>
    <submittedName>
        <fullName evidence="2">Uncharacterized protein</fullName>
    </submittedName>
</protein>
<accession>A0AAD1XVK8</accession>